<keyword evidence="3" id="KW-1185">Reference proteome</keyword>
<protein>
    <submittedName>
        <fullName evidence="2">Uncharacterized protein</fullName>
    </submittedName>
</protein>
<feature type="region of interest" description="Disordered" evidence="1">
    <location>
        <begin position="1"/>
        <end position="22"/>
    </location>
</feature>
<organism evidence="2 3">
    <name type="scientific">Scylla paramamosain</name>
    <name type="common">Mud crab</name>
    <dbReference type="NCBI Taxonomy" id="85552"/>
    <lineage>
        <taxon>Eukaryota</taxon>
        <taxon>Metazoa</taxon>
        <taxon>Ecdysozoa</taxon>
        <taxon>Arthropoda</taxon>
        <taxon>Crustacea</taxon>
        <taxon>Multicrustacea</taxon>
        <taxon>Malacostraca</taxon>
        <taxon>Eumalacostraca</taxon>
        <taxon>Eucarida</taxon>
        <taxon>Decapoda</taxon>
        <taxon>Pleocyemata</taxon>
        <taxon>Brachyura</taxon>
        <taxon>Eubrachyura</taxon>
        <taxon>Portunoidea</taxon>
        <taxon>Portunidae</taxon>
        <taxon>Portuninae</taxon>
        <taxon>Scylla</taxon>
    </lineage>
</organism>
<dbReference type="EMBL" id="JARAKH010001122">
    <property type="protein sequence ID" value="KAK8373532.1"/>
    <property type="molecule type" value="Genomic_DNA"/>
</dbReference>
<dbReference type="Proteomes" id="UP001487740">
    <property type="component" value="Unassembled WGS sequence"/>
</dbReference>
<evidence type="ECO:0000313" key="2">
    <source>
        <dbReference type="EMBL" id="KAK8373532.1"/>
    </source>
</evidence>
<sequence>MWEEEEEEEEEEMGGRDRLRKKRRRYAKAASRDAEQISNKQFFMFTLFFHPVMIIILHSPCWRRSHVETRGYQLVTRCWSRLPLARGPPRRAADSRLETRDSGVGGRGVKLFTSSRHQVSADGEDVHREWSGLALSLHAGRVAVLAL</sequence>
<proteinExistence type="predicted"/>
<comment type="caution">
    <text evidence="2">The sequence shown here is derived from an EMBL/GenBank/DDBJ whole genome shotgun (WGS) entry which is preliminary data.</text>
</comment>
<reference evidence="2 3" key="1">
    <citation type="submission" date="2023-03" db="EMBL/GenBank/DDBJ databases">
        <title>High-quality genome of Scylla paramamosain provides insights in environmental adaptation.</title>
        <authorList>
            <person name="Zhang L."/>
        </authorList>
    </citation>
    <scope>NUCLEOTIDE SEQUENCE [LARGE SCALE GENOMIC DNA]</scope>
    <source>
        <strain evidence="2">LZ_2023a</strain>
        <tissue evidence="2">Muscle</tissue>
    </source>
</reference>
<feature type="compositionally biased region" description="Acidic residues" evidence="1">
    <location>
        <begin position="1"/>
        <end position="12"/>
    </location>
</feature>
<accession>A0AAW0SFA5</accession>
<evidence type="ECO:0000313" key="3">
    <source>
        <dbReference type="Proteomes" id="UP001487740"/>
    </source>
</evidence>
<gene>
    <name evidence="2" type="ORF">O3P69_010951</name>
</gene>
<name>A0AAW0SFA5_SCYPA</name>
<evidence type="ECO:0000256" key="1">
    <source>
        <dbReference type="SAM" id="MobiDB-lite"/>
    </source>
</evidence>
<dbReference type="AlphaFoldDB" id="A0AAW0SFA5"/>